<proteinExistence type="predicted"/>
<evidence type="ECO:0000256" key="1">
    <source>
        <dbReference type="SAM" id="MobiDB-lite"/>
    </source>
</evidence>
<dbReference type="SUPFAM" id="SSF47413">
    <property type="entry name" value="lambda repressor-like DNA-binding domains"/>
    <property type="match status" value="1"/>
</dbReference>
<feature type="region of interest" description="Disordered" evidence="1">
    <location>
        <begin position="82"/>
        <end position="102"/>
    </location>
</feature>
<dbReference type="Gene3D" id="1.10.260.40">
    <property type="entry name" value="lambda repressor-like DNA-binding domains"/>
    <property type="match status" value="1"/>
</dbReference>
<dbReference type="RefSeq" id="WP_328986035.1">
    <property type="nucleotide sequence ID" value="NZ_CP121472.1"/>
</dbReference>
<feature type="domain" description="HTH cro/C1-type" evidence="2">
    <location>
        <begin position="15"/>
        <end position="69"/>
    </location>
</feature>
<evidence type="ECO:0000313" key="4">
    <source>
        <dbReference type="Proteomes" id="UP001432180"/>
    </source>
</evidence>
<sequence>MSHAIHQAEPLATSLRAAREAKGLSQRDLSALAGVPQPQISRIEAGVVDLRISSLVALANALGLNVTLVPHKALPAVRSIMRQTSHHTIDTEPKPAYSLDDD</sequence>
<organism evidence="3 4">
    <name type="scientific">Thiorhodovibrio winogradskyi</name>
    <dbReference type="NCBI Taxonomy" id="77007"/>
    <lineage>
        <taxon>Bacteria</taxon>
        <taxon>Pseudomonadati</taxon>
        <taxon>Pseudomonadota</taxon>
        <taxon>Gammaproteobacteria</taxon>
        <taxon>Chromatiales</taxon>
        <taxon>Chromatiaceae</taxon>
        <taxon>Thiorhodovibrio</taxon>
    </lineage>
</organism>
<dbReference type="Proteomes" id="UP001432180">
    <property type="component" value="Chromosome"/>
</dbReference>
<accession>A0ABZ0S553</accession>
<keyword evidence="4" id="KW-1185">Reference proteome</keyword>
<dbReference type="InterPro" id="IPR001387">
    <property type="entry name" value="Cro/C1-type_HTH"/>
</dbReference>
<evidence type="ECO:0000259" key="2">
    <source>
        <dbReference type="PROSITE" id="PS50943"/>
    </source>
</evidence>
<dbReference type="PROSITE" id="PS50943">
    <property type="entry name" value="HTH_CROC1"/>
    <property type="match status" value="1"/>
</dbReference>
<dbReference type="InterPro" id="IPR010982">
    <property type="entry name" value="Lambda_DNA-bd_dom_sf"/>
</dbReference>
<dbReference type="Pfam" id="PF01381">
    <property type="entry name" value="HTH_3"/>
    <property type="match status" value="1"/>
</dbReference>
<dbReference type="SMART" id="SM00530">
    <property type="entry name" value="HTH_XRE"/>
    <property type="match status" value="1"/>
</dbReference>
<reference evidence="3 4" key="1">
    <citation type="journal article" date="2023" name="Microorganisms">
        <title>Thiorhodovibrio frisius and Trv. litoralis spp. nov., Two Novel Members from a Clade of Fastidious Purple Sulfur Bacteria That Exhibit Unique Red-Shifted Light-Harvesting Capabilities.</title>
        <authorList>
            <person name="Methner A."/>
            <person name="Kuzyk S.B."/>
            <person name="Petersen J."/>
            <person name="Bauer S."/>
            <person name="Brinkmann H."/>
            <person name="Sichau K."/>
            <person name="Wanner G."/>
            <person name="Wolf J."/>
            <person name="Neumann-Schaal M."/>
            <person name="Henke P."/>
            <person name="Tank M."/>
            <person name="Sproer C."/>
            <person name="Bunk B."/>
            <person name="Overmann J."/>
        </authorList>
    </citation>
    <scope>NUCLEOTIDE SEQUENCE [LARGE SCALE GENOMIC DNA]</scope>
    <source>
        <strain evidence="3 4">DSM 6702</strain>
    </source>
</reference>
<dbReference type="CDD" id="cd00093">
    <property type="entry name" value="HTH_XRE"/>
    <property type="match status" value="1"/>
</dbReference>
<name>A0ABZ0S553_9GAMM</name>
<protein>
    <submittedName>
        <fullName evidence="3">Anaerobic benzoate catabolism transcriptional regulator</fullName>
    </submittedName>
</protein>
<dbReference type="EMBL" id="CP121472">
    <property type="protein sequence ID" value="WPL15464.1"/>
    <property type="molecule type" value="Genomic_DNA"/>
</dbReference>
<gene>
    <name evidence="3" type="ORF">Thiowin_00361</name>
</gene>
<evidence type="ECO:0000313" key="3">
    <source>
        <dbReference type="EMBL" id="WPL15464.1"/>
    </source>
</evidence>